<proteinExistence type="predicted"/>
<protein>
    <submittedName>
        <fullName evidence="1">N-acetyl sugar amidotransferase</fullName>
    </submittedName>
</protein>
<evidence type="ECO:0000313" key="2">
    <source>
        <dbReference type="Proteomes" id="UP000295741"/>
    </source>
</evidence>
<evidence type="ECO:0000313" key="1">
    <source>
        <dbReference type="EMBL" id="TDO26913.1"/>
    </source>
</evidence>
<dbReference type="SUPFAM" id="SSF52402">
    <property type="entry name" value="Adenine nucleotide alpha hydrolases-like"/>
    <property type="match status" value="1"/>
</dbReference>
<dbReference type="Proteomes" id="UP000295741">
    <property type="component" value="Unassembled WGS sequence"/>
</dbReference>
<dbReference type="RefSeq" id="WP_211340766.1">
    <property type="nucleotide sequence ID" value="NZ_SNWP01000011.1"/>
</dbReference>
<dbReference type="AlphaFoldDB" id="A0A4R6IW36"/>
<comment type="caution">
    <text evidence="1">The sequence shown here is derived from an EMBL/GenBank/DDBJ whole genome shotgun (WGS) entry which is preliminary data.</text>
</comment>
<reference evidence="1 2" key="1">
    <citation type="submission" date="2019-03" db="EMBL/GenBank/DDBJ databases">
        <title>Genomic Encyclopedia of Archaeal and Bacterial Type Strains, Phase II (KMG-II): from individual species to whole genera.</title>
        <authorList>
            <person name="Goeker M."/>
        </authorList>
    </citation>
    <scope>NUCLEOTIDE SEQUENCE [LARGE SCALE GENOMIC DNA]</scope>
    <source>
        <strain evidence="1 2">DSM 28323</strain>
    </source>
</reference>
<keyword evidence="1" id="KW-0808">Transferase</keyword>
<accession>A0A4R6IW36</accession>
<keyword evidence="2" id="KW-1185">Reference proteome</keyword>
<name>A0A4R6IW36_9BACT</name>
<dbReference type="InterPro" id="IPR020022">
    <property type="entry name" value="N-acetyl_sugar_amidoTrfase"/>
</dbReference>
<dbReference type="GO" id="GO:0016740">
    <property type="term" value="F:transferase activity"/>
    <property type="evidence" value="ECO:0007669"/>
    <property type="project" value="UniProtKB-KW"/>
</dbReference>
<sequence>MIRFCKKCLQPDTRPNISFDQFGVCPPCNYSEVVKNINWEERRYLLGDIVDFAKKSNHSGYDCIIGVSGGKDSTRQAIFVKEELKLNPLLVSLNYPPEQMTHRGAHNISNMIDHGFDTITIGPSPLIWKKLMREGFIKYGNWAKSTELSLFSSVPRLAVAYQIPLILWGENPALTLGEQGSKSDTYEGGQMKHGNTLAGGKFDWLLIDDIKSNEILQYRYPSDEEMEKAGLRIIYLGYFMNNWTKLDNGVFAALRGLRIRSDHPSDIGDIIGVDSLDEDWVVLNQMIKYYKFGFGKVTEIVSEEMRYRGMSRSEAIELVKRYDGTCSDANIESFCDFIEISKEYFWQIVDGFVNKDLFEKVNGKWRPKFEIQ</sequence>
<gene>
    <name evidence="1" type="ORF">BC659_2228</name>
</gene>
<dbReference type="NCBIfam" id="TIGR03573">
    <property type="entry name" value="WbuX"/>
    <property type="match status" value="1"/>
</dbReference>
<organism evidence="1 2">
    <name type="scientific">Sediminibacterium goheungense</name>
    <dbReference type="NCBI Taxonomy" id="1086393"/>
    <lineage>
        <taxon>Bacteria</taxon>
        <taxon>Pseudomonadati</taxon>
        <taxon>Bacteroidota</taxon>
        <taxon>Chitinophagia</taxon>
        <taxon>Chitinophagales</taxon>
        <taxon>Chitinophagaceae</taxon>
        <taxon>Sediminibacterium</taxon>
    </lineage>
</organism>
<dbReference type="EMBL" id="SNWP01000011">
    <property type="protein sequence ID" value="TDO26913.1"/>
    <property type="molecule type" value="Genomic_DNA"/>
</dbReference>